<evidence type="ECO:0000256" key="5">
    <source>
        <dbReference type="ARBA" id="ARBA00023136"/>
    </source>
</evidence>
<dbReference type="Pfam" id="PF02687">
    <property type="entry name" value="FtsX"/>
    <property type="match status" value="2"/>
</dbReference>
<feature type="transmembrane region" description="Helical" evidence="7">
    <location>
        <begin position="799"/>
        <end position="819"/>
    </location>
</feature>
<reference evidence="10" key="1">
    <citation type="submission" date="2016-01" db="EMBL/GenBank/DDBJ databases">
        <title>Whole genome sequencing of Bhargavaea cecembensis T14.</title>
        <authorList>
            <person name="Hong K.W."/>
        </authorList>
    </citation>
    <scope>NUCLEOTIDE SEQUENCE [LARGE SCALE GENOMIC DNA]</scope>
    <source>
        <strain evidence="10">M19</strain>
    </source>
</reference>
<feature type="domain" description="ABC3 transporter permease C-terminal" evidence="8">
    <location>
        <begin position="277"/>
        <end position="401"/>
    </location>
</feature>
<dbReference type="PANTHER" id="PTHR30572">
    <property type="entry name" value="MEMBRANE COMPONENT OF TRANSPORTER-RELATED"/>
    <property type="match status" value="1"/>
</dbReference>
<keyword evidence="2" id="KW-1003">Cell membrane</keyword>
<dbReference type="InterPro" id="IPR003838">
    <property type="entry name" value="ABC3_permease_C"/>
</dbReference>
<feature type="domain" description="ABC3 transporter permease C-terminal" evidence="8">
    <location>
        <begin position="713"/>
        <end position="829"/>
    </location>
</feature>
<feature type="transmembrane region" description="Helical" evidence="7">
    <location>
        <begin position="447"/>
        <end position="467"/>
    </location>
</feature>
<feature type="transmembrane region" description="Helical" evidence="7">
    <location>
        <begin position="769"/>
        <end position="787"/>
    </location>
</feature>
<dbReference type="GO" id="GO:0051301">
    <property type="term" value="P:cell division"/>
    <property type="evidence" value="ECO:0007669"/>
    <property type="project" value="UniProtKB-KW"/>
</dbReference>
<keyword evidence="5 7" id="KW-0472">Membrane</keyword>
<evidence type="ECO:0000259" key="8">
    <source>
        <dbReference type="Pfam" id="PF02687"/>
    </source>
</evidence>
<gene>
    <name evidence="9" type="ORF">AV649_12580</name>
</gene>
<comment type="subcellular location">
    <subcellularLocation>
        <location evidence="1">Cell membrane</location>
        <topology evidence="1">Multi-pass membrane protein</topology>
    </subcellularLocation>
</comment>
<evidence type="ECO:0000256" key="7">
    <source>
        <dbReference type="SAM" id="Phobius"/>
    </source>
</evidence>
<feature type="transmembrane region" description="Helical" evidence="7">
    <location>
        <begin position="322"/>
        <end position="352"/>
    </location>
</feature>
<feature type="transmembrane region" description="Helical" evidence="7">
    <location>
        <begin position="21"/>
        <end position="44"/>
    </location>
</feature>
<dbReference type="GO" id="GO:0022857">
    <property type="term" value="F:transmembrane transporter activity"/>
    <property type="evidence" value="ECO:0007669"/>
    <property type="project" value="TreeGrafter"/>
</dbReference>
<feature type="transmembrane region" description="Helical" evidence="7">
    <location>
        <begin position="372"/>
        <end position="392"/>
    </location>
</feature>
<dbReference type="GO" id="GO:0005886">
    <property type="term" value="C:plasma membrane"/>
    <property type="evidence" value="ECO:0007669"/>
    <property type="project" value="UniProtKB-SubCell"/>
</dbReference>
<sequence>MNIINKLTLRHLKENKRRTMVTIIGVIISVAMVTAVSTLFVSFLDLMKQNNINDGGEWHVQYKDINQEQLDAIKSEKNTDKVFLRKDLGYSKIEDPPNASKPYLFFTSLDEKGLKEMPIKLKDGRFPKNDGEVVVSEDILNQKNNKLKIGDPLSVELGDRLMDDMTLYQDNSFNGDEEDFRTKEKVSYTIVGTIKKPNWEYPWAPGYTVISFLNDKQTGSTAFVAEKKLSKHLFDDAKAFAKEHDISTIEFNHELLRYYGVSNNDNLNATLFGLASIIIGIILIGSVALIYNAFAISVSERARHLGMLSSVGATKIQKRNSVFFEGAVIGLISIPIGLIAGIGGMAVTFWFMNTTLTNVFADGLKISVSITPFSILAACAVSIVTIFISTLIPARRASKVSAIDAIRQTQDVKMSGRSVKTSKLTRKLFGIEGEIGLKNLKRNKKRYIATVFSLVISIILFLSVSFFTDNIKKSAGMTQENYDFDIQLTGPSNNLESLKPFVNAENVTDSVLLEYVSFQSWLTSKDVPSALKKDPDYHANLNDGKYAYNLQLHGLDEEDFKEYLKKTGSKVDPDGVVVINMLKYQGSDRKFYQSEALDLQKTKKLDLYDFNGEEDEKVGSIQIDGETDEAPMGVRVGYGLNLIMSRDTLQKIQKETGSTNSIPFLYLNSSDPSATQEAIDESKGGDVEVFNITKMKEENEQFSLLVSIFAYGFITLISAISIANIFNTISTSISLRKREFAMLKSVGMTPKGFNKMIHYESIFYGLKSLLYGLPIGFAAMYLMHMALNESFEYSFSPPWMSVLFVVVAIFAIVGSAMLYSTGKIKKQNIIDGLKQENI</sequence>
<evidence type="ECO:0000256" key="4">
    <source>
        <dbReference type="ARBA" id="ARBA00022989"/>
    </source>
</evidence>
<keyword evidence="9" id="KW-0132">Cell division</keyword>
<evidence type="ECO:0000256" key="6">
    <source>
        <dbReference type="ARBA" id="ARBA00038076"/>
    </source>
</evidence>
<dbReference type="EMBL" id="LQQY01000004">
    <property type="protein sequence ID" value="KZE52570.1"/>
    <property type="molecule type" value="Genomic_DNA"/>
</dbReference>
<evidence type="ECO:0000256" key="2">
    <source>
        <dbReference type="ARBA" id="ARBA00022475"/>
    </source>
</evidence>
<proteinExistence type="inferred from homology"/>
<dbReference type="InterPro" id="IPR050250">
    <property type="entry name" value="Macrolide_Exporter_MacB"/>
</dbReference>
<evidence type="ECO:0000313" key="10">
    <source>
        <dbReference type="Proteomes" id="UP000076510"/>
    </source>
</evidence>
<protein>
    <submittedName>
        <fullName evidence="9">Cell division protein FtsX</fullName>
    </submittedName>
</protein>
<organism evidence="9 10">
    <name type="scientific">Rossellomorea marisflavi</name>
    <dbReference type="NCBI Taxonomy" id="189381"/>
    <lineage>
        <taxon>Bacteria</taxon>
        <taxon>Bacillati</taxon>
        <taxon>Bacillota</taxon>
        <taxon>Bacilli</taxon>
        <taxon>Bacillales</taxon>
        <taxon>Bacillaceae</taxon>
        <taxon>Rossellomorea</taxon>
    </lineage>
</organism>
<accession>A0A163MDA6</accession>
<feature type="transmembrane region" description="Helical" evidence="7">
    <location>
        <begin position="702"/>
        <end position="726"/>
    </location>
</feature>
<name>A0A163MDA6_9BACI</name>
<evidence type="ECO:0000313" key="9">
    <source>
        <dbReference type="EMBL" id="KZE52570.1"/>
    </source>
</evidence>
<feature type="transmembrane region" description="Helical" evidence="7">
    <location>
        <begin position="271"/>
        <end position="294"/>
    </location>
</feature>
<evidence type="ECO:0000256" key="3">
    <source>
        <dbReference type="ARBA" id="ARBA00022692"/>
    </source>
</evidence>
<dbReference type="AlphaFoldDB" id="A0A163MDA6"/>
<dbReference type="OrthoDB" id="9793166at2"/>
<comment type="similarity">
    <text evidence="6">Belongs to the ABC-4 integral membrane protein family.</text>
</comment>
<keyword evidence="3 7" id="KW-0812">Transmembrane</keyword>
<dbReference type="RefSeq" id="WP_063190597.1">
    <property type="nucleotide sequence ID" value="NZ_LQQY01000004.1"/>
</dbReference>
<keyword evidence="9" id="KW-0131">Cell cycle</keyword>
<evidence type="ECO:0000256" key="1">
    <source>
        <dbReference type="ARBA" id="ARBA00004651"/>
    </source>
</evidence>
<dbReference type="PANTHER" id="PTHR30572:SF4">
    <property type="entry name" value="ABC TRANSPORTER PERMEASE YTRF"/>
    <property type="match status" value="1"/>
</dbReference>
<dbReference type="Proteomes" id="UP000076510">
    <property type="component" value="Unassembled WGS sequence"/>
</dbReference>
<keyword evidence="4 7" id="KW-1133">Transmembrane helix</keyword>
<comment type="caution">
    <text evidence="9">The sequence shown here is derived from an EMBL/GenBank/DDBJ whole genome shotgun (WGS) entry which is preliminary data.</text>
</comment>